<dbReference type="Gene3D" id="1.10.287.1120">
    <property type="entry name" value="Bipartite methylase S protein"/>
    <property type="match status" value="1"/>
</dbReference>
<dbReference type="KEGG" id="kpx:PMK1_00971"/>
<dbReference type="Proteomes" id="UP000259975">
    <property type="component" value="Unassembled WGS sequence"/>
</dbReference>
<organism evidence="5 8">
    <name type="scientific">Klebsiella pneumoniae</name>
    <dbReference type="NCBI Taxonomy" id="573"/>
    <lineage>
        <taxon>Bacteria</taxon>
        <taxon>Pseudomonadati</taxon>
        <taxon>Pseudomonadota</taxon>
        <taxon>Gammaproteobacteria</taxon>
        <taxon>Enterobacterales</taxon>
        <taxon>Enterobacteriaceae</taxon>
        <taxon>Klebsiella/Raoultella group</taxon>
        <taxon>Klebsiella</taxon>
        <taxon>Klebsiella pneumoniae complex</taxon>
    </lineage>
</organism>
<evidence type="ECO:0000313" key="6">
    <source>
        <dbReference type="EMBL" id="SYR44936.1"/>
    </source>
</evidence>
<dbReference type="AlphaFoldDB" id="A0A4S7WTX0"/>
<sequence length="400" mass="45807">MVPKIRFKSFSASLGEHKIEDILARFVSPVSVSKIEKYREIGIRSHGRGLFHKEEVSGAELGDKRVFWIKKDAVIFNIVFAWEQAVAITSSKDEGCIASHRFPMYLPKDNKCNTDYIRRYFLTKKGKYLLEFASPGGAGRNKTLGQKNFDELVVTIPDVTEQTKIADFLSSVDEKITLLKNQYDLLCQYKKGMMQKIFSQKVRFKDESGEEFPEWQIMKLGEIAQIKRGASPRPITDPIWFDSLSNIGWVRISDVTKSNKYLLKTEQYVSDKGVKKSRLVNSEKIIMSICATIGKPICTTFDVCIHDGFVVFESLSTNTDFLYYYLSFIEDNWQRYGQPGTQVNLNVDIVSNESINIPSLSEQIKISQFLANIDNKLTSKKAELDKLKTWKQGLLQQMFV</sequence>
<dbReference type="Gene3D" id="3.90.220.20">
    <property type="entry name" value="DNA methylase specificity domains"/>
    <property type="match status" value="2"/>
</dbReference>
<gene>
    <name evidence="5" type="ORF">SAMEA3499901_04286</name>
    <name evidence="6" type="ORF">SAMEA3538828_03936</name>
</gene>
<accession>A0A4S7WTX0</accession>
<name>A0A4S7WTX0_KLEPN</name>
<dbReference type="SUPFAM" id="SSF116734">
    <property type="entry name" value="DNA methylase specificity domain"/>
    <property type="match status" value="2"/>
</dbReference>
<dbReference type="PANTHER" id="PTHR30408">
    <property type="entry name" value="TYPE-1 RESTRICTION ENZYME ECOKI SPECIFICITY PROTEIN"/>
    <property type="match status" value="1"/>
</dbReference>
<evidence type="ECO:0000313" key="7">
    <source>
        <dbReference type="Proteomes" id="UP000258253"/>
    </source>
</evidence>
<protein>
    <submittedName>
        <fullName evidence="5">Type I restriction modification DNA specificity domain protein</fullName>
    </submittedName>
</protein>
<keyword evidence="3" id="KW-0238">DNA-binding</keyword>
<dbReference type="CDD" id="cd17283">
    <property type="entry name" value="RMtype1_S_Hpy180ORF7835P_TRD2-CR2_like"/>
    <property type="match status" value="1"/>
</dbReference>
<reference evidence="7 8" key="1">
    <citation type="submission" date="2018-08" db="EMBL/GenBank/DDBJ databases">
        <authorList>
            <consortium name="Pathogen Informatics"/>
        </authorList>
    </citation>
    <scope>NUCLEOTIDE SEQUENCE [LARGE SCALE GENOMIC DNA]</scope>
    <source>
        <strain evidence="5 8">EuSCAPE_AT029</strain>
        <strain evidence="6 7">EuSCAPE_HU047</strain>
    </source>
</reference>
<feature type="domain" description="Type I restriction modification DNA specificity" evidence="4">
    <location>
        <begin position="214"/>
        <end position="388"/>
    </location>
</feature>
<dbReference type="InterPro" id="IPR052021">
    <property type="entry name" value="Type-I_RS_S_subunit"/>
</dbReference>
<dbReference type="Pfam" id="PF01420">
    <property type="entry name" value="Methylase_S"/>
    <property type="match status" value="2"/>
</dbReference>
<dbReference type="GO" id="GO:0003677">
    <property type="term" value="F:DNA binding"/>
    <property type="evidence" value="ECO:0007669"/>
    <property type="project" value="UniProtKB-KW"/>
</dbReference>
<evidence type="ECO:0000256" key="3">
    <source>
        <dbReference type="ARBA" id="ARBA00023125"/>
    </source>
</evidence>
<proteinExistence type="inferred from homology"/>
<feature type="domain" description="Type I restriction modification DNA specificity" evidence="4">
    <location>
        <begin position="77"/>
        <end position="183"/>
    </location>
</feature>
<evidence type="ECO:0000259" key="4">
    <source>
        <dbReference type="Pfam" id="PF01420"/>
    </source>
</evidence>
<dbReference type="GO" id="GO:0009307">
    <property type="term" value="P:DNA restriction-modification system"/>
    <property type="evidence" value="ECO:0007669"/>
    <property type="project" value="UniProtKB-KW"/>
</dbReference>
<evidence type="ECO:0000313" key="5">
    <source>
        <dbReference type="EMBL" id="SXN33236.1"/>
    </source>
</evidence>
<dbReference type="EMBL" id="ULCI01000017">
    <property type="protein sequence ID" value="SYR44936.1"/>
    <property type="molecule type" value="Genomic_DNA"/>
</dbReference>
<dbReference type="InterPro" id="IPR044946">
    <property type="entry name" value="Restrct_endonuc_typeI_TRD_sf"/>
</dbReference>
<comment type="similarity">
    <text evidence="1">Belongs to the type-I restriction system S methylase family.</text>
</comment>
<evidence type="ECO:0000313" key="8">
    <source>
        <dbReference type="Proteomes" id="UP000259975"/>
    </source>
</evidence>
<dbReference type="InterPro" id="IPR000055">
    <property type="entry name" value="Restrct_endonuc_typeI_TRD"/>
</dbReference>
<keyword evidence="2" id="KW-0680">Restriction system</keyword>
<comment type="caution">
    <text evidence="5">The sequence shown here is derived from an EMBL/GenBank/DDBJ whole genome shotgun (WGS) entry which is preliminary data.</text>
</comment>
<dbReference type="PANTHER" id="PTHR30408:SF12">
    <property type="entry name" value="TYPE I RESTRICTION ENZYME MJAVIII SPECIFICITY SUBUNIT"/>
    <property type="match status" value="1"/>
</dbReference>
<dbReference type="EMBL" id="UKGE01000019">
    <property type="protein sequence ID" value="SXN33236.1"/>
    <property type="molecule type" value="Genomic_DNA"/>
</dbReference>
<dbReference type="Proteomes" id="UP000258253">
    <property type="component" value="Unassembled WGS sequence"/>
</dbReference>
<dbReference type="RefSeq" id="WP_020324781.1">
    <property type="nucleotide sequence ID" value="NZ_AP022139.1"/>
</dbReference>
<evidence type="ECO:0000256" key="2">
    <source>
        <dbReference type="ARBA" id="ARBA00022747"/>
    </source>
</evidence>
<evidence type="ECO:0000256" key="1">
    <source>
        <dbReference type="ARBA" id="ARBA00010923"/>
    </source>
</evidence>